<evidence type="ECO:0000313" key="1">
    <source>
        <dbReference type="EMBL" id="MBX04382.1"/>
    </source>
</evidence>
<organism evidence="1">
    <name type="scientific">Rhizophora mucronata</name>
    <name type="common">Asiatic mangrove</name>
    <dbReference type="NCBI Taxonomy" id="61149"/>
    <lineage>
        <taxon>Eukaryota</taxon>
        <taxon>Viridiplantae</taxon>
        <taxon>Streptophyta</taxon>
        <taxon>Embryophyta</taxon>
        <taxon>Tracheophyta</taxon>
        <taxon>Spermatophyta</taxon>
        <taxon>Magnoliopsida</taxon>
        <taxon>eudicotyledons</taxon>
        <taxon>Gunneridae</taxon>
        <taxon>Pentapetalae</taxon>
        <taxon>rosids</taxon>
        <taxon>fabids</taxon>
        <taxon>Malpighiales</taxon>
        <taxon>Rhizophoraceae</taxon>
        <taxon>Rhizophora</taxon>
    </lineage>
</organism>
<dbReference type="AlphaFoldDB" id="A0A2P2KF78"/>
<protein>
    <submittedName>
        <fullName evidence="1">Uncharacterized protein</fullName>
    </submittedName>
</protein>
<reference evidence="1" key="1">
    <citation type="submission" date="2018-02" db="EMBL/GenBank/DDBJ databases">
        <title>Rhizophora mucronata_Transcriptome.</title>
        <authorList>
            <person name="Meera S.P."/>
            <person name="Sreeshan A."/>
            <person name="Augustine A."/>
        </authorList>
    </citation>
    <scope>NUCLEOTIDE SEQUENCE</scope>
    <source>
        <tissue evidence="1">Leaf</tissue>
    </source>
</reference>
<sequence length="72" mass="8887">MRKKVHQHSCNQSDMLSYHFTALRKHLYYKAQQTPFHMTATQNRLPHPIGLYMYTRLKRERKRNMRPHKDHP</sequence>
<dbReference type="EMBL" id="GGEC01023898">
    <property type="protein sequence ID" value="MBX04382.1"/>
    <property type="molecule type" value="Transcribed_RNA"/>
</dbReference>
<name>A0A2P2KF78_RHIMU</name>
<accession>A0A2P2KF78</accession>
<proteinExistence type="predicted"/>